<evidence type="ECO:0000256" key="4">
    <source>
        <dbReference type="ARBA" id="ARBA00022737"/>
    </source>
</evidence>
<evidence type="ECO:0000256" key="1">
    <source>
        <dbReference type="ARBA" id="ARBA00008279"/>
    </source>
</evidence>
<dbReference type="FunFam" id="3.40.50.300:FF:002598">
    <property type="entry name" value="GTPase Der"/>
    <property type="match status" value="1"/>
</dbReference>
<keyword evidence="5 8" id="KW-0547">Nucleotide-binding</keyword>
<dbReference type="CDD" id="cd01894">
    <property type="entry name" value="EngA1"/>
    <property type="match status" value="1"/>
</dbReference>
<feature type="binding site" evidence="8">
    <location>
        <begin position="318"/>
        <end position="321"/>
    </location>
    <ligand>
        <name>GTP</name>
        <dbReference type="ChEBI" id="CHEBI:37565"/>
        <label>2</label>
    </ligand>
</feature>
<dbReference type="InterPro" id="IPR032859">
    <property type="entry name" value="KH_dom-like"/>
</dbReference>
<evidence type="ECO:0000313" key="12">
    <source>
        <dbReference type="EMBL" id="OOQ40124.1"/>
    </source>
</evidence>
<dbReference type="GO" id="GO:0043022">
    <property type="term" value="F:ribosome binding"/>
    <property type="evidence" value="ECO:0007669"/>
    <property type="project" value="TreeGrafter"/>
</dbReference>
<reference evidence="12 13" key="1">
    <citation type="journal article" date="2017" name="Front. Cell. Infect. Microbiol.">
        <title>Whole Genome Sequence and Phylogenetic Analysis Show Helicobacter pylori Strains from Latin America Have Followed a Unique Evolution Pathway.</title>
        <authorList>
            <person name="Munoz-Ramirez Z.Y."/>
            <person name="Mendez-Tenorio A."/>
            <person name="Kato I."/>
            <person name="Bravo M.M."/>
            <person name="Rizzato C."/>
            <person name="Thorell K."/>
            <person name="Torres R.C."/>
            <person name="Aviles-Jimenez F."/>
            <person name="Camorlinga M."/>
            <person name="Canzian F."/>
            <person name="Torres J."/>
        </authorList>
    </citation>
    <scope>NUCLEOTIDE SEQUENCE [LARGE SCALE GENOMIC DNA]</scope>
    <source>
        <strain evidence="12 13">CM22351</strain>
    </source>
</reference>
<feature type="domain" description="EngA-type G" evidence="11">
    <location>
        <begin position="201"/>
        <end position="372"/>
    </location>
</feature>
<comment type="function">
    <text evidence="8 10">GTPase that plays an essential role in the late steps of ribosome biogenesis.</text>
</comment>
<dbReference type="PROSITE" id="PS51712">
    <property type="entry name" value="G_ENGA"/>
    <property type="match status" value="1"/>
</dbReference>
<evidence type="ECO:0000256" key="6">
    <source>
        <dbReference type="ARBA" id="ARBA00023134"/>
    </source>
</evidence>
<name>A0A4Y4XLG7_HELPX</name>
<evidence type="ECO:0000256" key="9">
    <source>
        <dbReference type="PROSITE-ProRule" id="PRU01049"/>
    </source>
</evidence>
<feature type="binding site" evidence="8">
    <location>
        <begin position="207"/>
        <end position="214"/>
    </location>
    <ligand>
        <name>GTP</name>
        <dbReference type="ChEBI" id="CHEBI:37565"/>
        <label>2</label>
    </ligand>
</feature>
<dbReference type="InterPro" id="IPR006073">
    <property type="entry name" value="GTP-bd"/>
</dbReference>
<dbReference type="PANTHER" id="PTHR43834:SF6">
    <property type="entry name" value="GTPASE DER"/>
    <property type="match status" value="1"/>
</dbReference>
<dbReference type="EMBL" id="MUPN01000394">
    <property type="protein sequence ID" value="OOQ40124.1"/>
    <property type="molecule type" value="Genomic_DNA"/>
</dbReference>
<dbReference type="PANTHER" id="PTHR43834">
    <property type="entry name" value="GTPASE DER"/>
    <property type="match status" value="1"/>
</dbReference>
<organism evidence="12 13">
    <name type="scientific">Helicobacter pylori</name>
    <name type="common">Campylobacter pylori</name>
    <dbReference type="NCBI Taxonomy" id="210"/>
    <lineage>
        <taxon>Bacteria</taxon>
        <taxon>Pseudomonadati</taxon>
        <taxon>Campylobacterota</taxon>
        <taxon>Epsilonproteobacteria</taxon>
        <taxon>Campylobacterales</taxon>
        <taxon>Helicobacteraceae</taxon>
        <taxon>Helicobacter</taxon>
    </lineage>
</organism>
<dbReference type="Pfam" id="PF01926">
    <property type="entry name" value="MMR_HSR1"/>
    <property type="match status" value="2"/>
</dbReference>
<dbReference type="Gene3D" id="3.30.300.20">
    <property type="match status" value="1"/>
</dbReference>
<evidence type="ECO:0000256" key="5">
    <source>
        <dbReference type="ARBA" id="ARBA00022741"/>
    </source>
</evidence>
<dbReference type="PIRSF" id="PIRSF006485">
    <property type="entry name" value="GTP-binding_EngA"/>
    <property type="match status" value="1"/>
</dbReference>
<sequence length="462" mass="51842">MNTSHKTLKTIAILGQPNVGKSSLFNRLARERIAITSDFAGTTRDINKRKIALNDHEVELLDTGGMAKDALLSKEIKALNLKAAQMSDLILYVVDGKSIPSDEDIKLFREVFKINPNCFLVINKIDNDKEKERAYAFSSFGMPKSFNISVSHNRGISALIDAVLNALNLNQIIEQDLDADILESLETPNNALEENKEEEIIQVGIIGRVNVGKSSLLNALTKKERSLVSSVAGTTIDPIDETILIGDQKICFVDTAGIRHRGKILGIEKYALDRTKKALEKSHIALLVLDVSAPFVELDEKISSLADKHSLGIILILNKWDIRYAPYEEIMATLKRKFRFLEYAPVITTSCLKARHIDEIKHKIIEVYECFSKRIPTSLLNSVIFQATQKHPLPSDGGKLVKVYYATQFATKPPQISLIMNRPKALHFSYKRYLINTLRKEFNFLGTPLILNAKDKKSAQQN</sequence>
<dbReference type="GO" id="GO:0042254">
    <property type="term" value="P:ribosome biogenesis"/>
    <property type="evidence" value="ECO:0007669"/>
    <property type="project" value="UniProtKB-KW"/>
</dbReference>
<evidence type="ECO:0000256" key="10">
    <source>
        <dbReference type="RuleBase" id="RU004481"/>
    </source>
</evidence>
<evidence type="ECO:0000259" key="11">
    <source>
        <dbReference type="PROSITE" id="PS51712"/>
    </source>
</evidence>
<dbReference type="NCBIfam" id="TIGR00231">
    <property type="entry name" value="small_GTP"/>
    <property type="match status" value="2"/>
</dbReference>
<dbReference type="InterPro" id="IPR015946">
    <property type="entry name" value="KH_dom-like_a/b"/>
</dbReference>
<feature type="binding site" evidence="8">
    <location>
        <begin position="123"/>
        <end position="126"/>
    </location>
    <ligand>
        <name>GTP</name>
        <dbReference type="ChEBI" id="CHEBI:37565"/>
        <label>1</label>
    </ligand>
</feature>
<dbReference type="Proteomes" id="UP000319650">
    <property type="component" value="Unassembled WGS sequence"/>
</dbReference>
<dbReference type="Gene3D" id="3.40.50.300">
    <property type="entry name" value="P-loop containing nucleotide triphosphate hydrolases"/>
    <property type="match status" value="2"/>
</dbReference>
<comment type="similarity">
    <text evidence="1 8 9 10">Belongs to the TRAFAC class TrmE-Era-EngA-EngB-Septin-like GTPase superfamily. EngA (Der) GTPase family.</text>
</comment>
<feature type="binding site" evidence="8">
    <location>
        <begin position="62"/>
        <end position="66"/>
    </location>
    <ligand>
        <name>GTP</name>
        <dbReference type="ChEBI" id="CHEBI:37565"/>
        <label>1</label>
    </ligand>
</feature>
<comment type="caution">
    <text evidence="12">The sequence shown here is derived from an EMBL/GenBank/DDBJ whole genome shotgun (WGS) entry which is preliminary data.</text>
</comment>
<keyword evidence="6 8" id="KW-0342">GTP-binding</keyword>
<feature type="binding site" evidence="8">
    <location>
        <begin position="15"/>
        <end position="22"/>
    </location>
    <ligand>
        <name>GTP</name>
        <dbReference type="ChEBI" id="CHEBI:37565"/>
        <label>1</label>
    </ligand>
</feature>
<dbReference type="CDD" id="cd01895">
    <property type="entry name" value="EngA2"/>
    <property type="match status" value="1"/>
</dbReference>
<dbReference type="Pfam" id="PF14714">
    <property type="entry name" value="KH_dom-like"/>
    <property type="match status" value="1"/>
</dbReference>
<gene>
    <name evidence="8" type="primary">der</name>
    <name evidence="12" type="ORF">B0X64_04980</name>
</gene>
<dbReference type="FunFam" id="3.30.300.20:FF:000004">
    <property type="entry name" value="GTPase Der"/>
    <property type="match status" value="1"/>
</dbReference>
<dbReference type="InterPro" id="IPR031166">
    <property type="entry name" value="G_ENGA"/>
</dbReference>
<evidence type="ECO:0000313" key="13">
    <source>
        <dbReference type="Proteomes" id="UP000319650"/>
    </source>
</evidence>
<evidence type="ECO:0000256" key="8">
    <source>
        <dbReference type="HAMAP-Rule" id="MF_00195"/>
    </source>
</evidence>
<dbReference type="AlphaFoldDB" id="A0A4Y4XLG7"/>
<evidence type="ECO:0000256" key="7">
    <source>
        <dbReference type="ARBA" id="ARBA00032345"/>
    </source>
</evidence>
<keyword evidence="4 10" id="KW-0677">Repeat</keyword>
<accession>A0A4Y4XLG7</accession>
<dbReference type="SUPFAM" id="SSF52540">
    <property type="entry name" value="P-loop containing nucleoside triphosphate hydrolases"/>
    <property type="match status" value="2"/>
</dbReference>
<dbReference type="InterPro" id="IPR016484">
    <property type="entry name" value="GTPase_Der"/>
</dbReference>
<dbReference type="PRINTS" id="PR00326">
    <property type="entry name" value="GTP1OBG"/>
</dbReference>
<proteinExistence type="inferred from homology"/>
<keyword evidence="3 8" id="KW-0690">Ribosome biogenesis</keyword>
<protein>
    <recommendedName>
        <fullName evidence="2 8">GTPase Der</fullName>
    </recommendedName>
    <alternativeName>
        <fullName evidence="7 8">GTP-binding protein EngA</fullName>
    </alternativeName>
</protein>
<dbReference type="HAMAP" id="MF_00195">
    <property type="entry name" value="GTPase_Der"/>
    <property type="match status" value="1"/>
</dbReference>
<dbReference type="GO" id="GO:0005525">
    <property type="term" value="F:GTP binding"/>
    <property type="evidence" value="ECO:0007669"/>
    <property type="project" value="UniProtKB-UniRule"/>
</dbReference>
<dbReference type="FunFam" id="3.40.50.300:FF:000494">
    <property type="entry name" value="tRNA modification GTPase MnmE"/>
    <property type="match status" value="1"/>
</dbReference>
<comment type="subunit">
    <text evidence="8">Associates with the 50S ribosomal subunit.</text>
</comment>
<dbReference type="InterPro" id="IPR005225">
    <property type="entry name" value="Small_GTP-bd"/>
</dbReference>
<dbReference type="InterPro" id="IPR027417">
    <property type="entry name" value="P-loop_NTPase"/>
</dbReference>
<evidence type="ECO:0000256" key="3">
    <source>
        <dbReference type="ARBA" id="ARBA00022517"/>
    </source>
</evidence>
<dbReference type="NCBIfam" id="TIGR03594">
    <property type="entry name" value="GTPase_EngA"/>
    <property type="match status" value="1"/>
</dbReference>
<dbReference type="RefSeq" id="WP_078264523.1">
    <property type="nucleotide sequence ID" value="NZ_MUPN01000394.1"/>
</dbReference>
<feature type="binding site" evidence="8">
    <location>
        <begin position="254"/>
        <end position="258"/>
    </location>
    <ligand>
        <name>GTP</name>
        <dbReference type="ChEBI" id="CHEBI:37565"/>
        <label>2</label>
    </ligand>
</feature>
<evidence type="ECO:0000256" key="2">
    <source>
        <dbReference type="ARBA" id="ARBA00020953"/>
    </source>
</evidence>